<gene>
    <name evidence="1" type="ORF">DCAR_006983</name>
    <name evidence="2" type="ORF">DCAR_0207889</name>
</gene>
<protein>
    <submittedName>
        <fullName evidence="1">Uncharacterized protein</fullName>
    </submittedName>
</protein>
<organism evidence="1">
    <name type="scientific">Daucus carota subsp. sativus</name>
    <name type="common">Carrot</name>
    <dbReference type="NCBI Taxonomy" id="79200"/>
    <lineage>
        <taxon>Eukaryota</taxon>
        <taxon>Viridiplantae</taxon>
        <taxon>Streptophyta</taxon>
        <taxon>Embryophyta</taxon>
        <taxon>Tracheophyta</taxon>
        <taxon>Spermatophyta</taxon>
        <taxon>Magnoliopsida</taxon>
        <taxon>eudicotyledons</taxon>
        <taxon>Gunneridae</taxon>
        <taxon>Pentapetalae</taxon>
        <taxon>asterids</taxon>
        <taxon>campanulids</taxon>
        <taxon>Apiales</taxon>
        <taxon>Apiaceae</taxon>
        <taxon>Apioideae</taxon>
        <taxon>Scandiceae</taxon>
        <taxon>Daucinae</taxon>
        <taxon>Daucus</taxon>
        <taxon>Daucus sect. Daucus</taxon>
    </lineage>
</organism>
<keyword evidence="3" id="KW-1185">Reference proteome</keyword>
<name>A0A166E662_DAUCS</name>
<reference evidence="2" key="2">
    <citation type="submission" date="2022-03" db="EMBL/GenBank/DDBJ databases">
        <title>Draft title - Genomic analysis of global carrot germplasm unveils the trajectory of domestication and the origin of high carotenoid orange carrot.</title>
        <authorList>
            <person name="Iorizzo M."/>
            <person name="Ellison S."/>
            <person name="Senalik D."/>
            <person name="Macko-Podgorni A."/>
            <person name="Grzebelus D."/>
            <person name="Bostan H."/>
            <person name="Rolling W."/>
            <person name="Curaba J."/>
            <person name="Simon P."/>
        </authorList>
    </citation>
    <scope>NUCLEOTIDE SEQUENCE</scope>
    <source>
        <tissue evidence="2">Leaf</tissue>
    </source>
</reference>
<sequence>MLVQFFLHPEISMGGGVNIWLWTGELFLGPHLVAGKSYYNESDISLKMHCHAHKAVISVVTEKCKLNIGSHENCSYW</sequence>
<dbReference type="Gramene" id="KZN06146">
    <property type="protein sequence ID" value="KZN06146"/>
    <property type="gene ID" value="DCAR_006983"/>
</dbReference>
<reference evidence="1" key="1">
    <citation type="journal article" date="2016" name="Nat. Genet.">
        <title>A high-quality carrot genome assembly provides new insights into carotenoid accumulation and asterid genome evolution.</title>
        <authorList>
            <person name="Iorizzo M."/>
            <person name="Ellison S."/>
            <person name="Senalik D."/>
            <person name="Zeng P."/>
            <person name="Satapoomin P."/>
            <person name="Huang J."/>
            <person name="Bowman M."/>
            <person name="Iovene M."/>
            <person name="Sanseverino W."/>
            <person name="Cavagnaro P."/>
            <person name="Yildiz M."/>
            <person name="Macko-Podgorni A."/>
            <person name="Moranska E."/>
            <person name="Grzebelus E."/>
            <person name="Grzebelus D."/>
            <person name="Ashrafi H."/>
            <person name="Zheng Z."/>
            <person name="Cheng S."/>
            <person name="Spooner D."/>
            <person name="Van Deynze A."/>
            <person name="Simon P."/>
        </authorList>
    </citation>
    <scope>NUCLEOTIDE SEQUENCE [LARGE SCALE GENOMIC DNA]</scope>
    <source>
        <tissue evidence="1">Leaf</tissue>
    </source>
</reference>
<evidence type="ECO:0000313" key="2">
    <source>
        <dbReference type="EMBL" id="WOG88654.1"/>
    </source>
</evidence>
<evidence type="ECO:0000313" key="1">
    <source>
        <dbReference type="EMBL" id="KZN06146.1"/>
    </source>
</evidence>
<dbReference type="Proteomes" id="UP000077755">
    <property type="component" value="Chromosome 2"/>
</dbReference>
<dbReference type="EMBL" id="CP093344">
    <property type="protein sequence ID" value="WOG88654.1"/>
    <property type="molecule type" value="Genomic_DNA"/>
</dbReference>
<dbReference type="AlphaFoldDB" id="A0A166E662"/>
<evidence type="ECO:0000313" key="3">
    <source>
        <dbReference type="Proteomes" id="UP000077755"/>
    </source>
</evidence>
<proteinExistence type="predicted"/>
<accession>A0A166E662</accession>
<dbReference type="EMBL" id="LNRQ01000002">
    <property type="protein sequence ID" value="KZN06146.1"/>
    <property type="molecule type" value="Genomic_DNA"/>
</dbReference>